<dbReference type="SUPFAM" id="SSF88713">
    <property type="entry name" value="Glycoside hydrolase/deacetylase"/>
    <property type="match status" value="1"/>
</dbReference>
<evidence type="ECO:0000313" key="2">
    <source>
        <dbReference type="Proteomes" id="UP000186868"/>
    </source>
</evidence>
<dbReference type="InterPro" id="IPR011330">
    <property type="entry name" value="Glyco_hydro/deAcase_b/a-brl"/>
</dbReference>
<dbReference type="SUPFAM" id="SSF51120">
    <property type="entry name" value="beta-Roll"/>
    <property type="match status" value="1"/>
</dbReference>
<evidence type="ECO:0000313" key="1">
    <source>
        <dbReference type="EMBL" id="OKH25673.1"/>
    </source>
</evidence>
<sequence length="1389" mass="150195">MSNYWLLESIESALTTVLPSALEKLKFLSNDEVQAGSAVSQRSTLHSTFLEKMSLAFGNAWDRDRAKALLKNLVSGNNLPEIKIVSSTQINGGKGAFDRVDNVIYLSQEFLIANAGNLDSIESVLLEEIGHFIDSQINPTDSAGDEGAIFAAIVQGKSLSDSELNALKTENDTTTVTINGQTRTVELAASFGNITLDGNLSDWTNFFRLDAVPGTGQPGYEIYGKYAGNAYIFAIKSDSTQIATGTTIWLNTDRNTSTGYQIFGFAGGAEYNVNFFTDNQPYLYTGADGEIPVGDTIAGIPLNYAFGNNNQIVEFAVPISQLQGVSPNSAIDILADINNQVFLPSDYSAAPYTIKTNLPQRTDFSKKVAIVFSETTANNFFDKKAYTQLFMSMQYQAMMAGIPFDIITENDLTNINNLVNYDAIIFPSFRNVKTSQLGAITDTLLDAVYKYNIGIITAGDFLSNDENNNALPGDSYIRMKQLLDVTRTTGGGPINGTLRAEDITHPVMQNYASNEPIRAYNGIFFNAYGDGITGDNKQPIVLADFEANGQSYNAILATQTGGRNVHFATEGFLGDNNLVWQALQWVISNNQPTVRLNMSRDASIFLSRNDMDQSQYIDQVPRVNVPLYDIIAEWKNNYNFVGSYYINVGNRPNQGAVTDWTVSGPLYRDYIALGNEIGTHSYTHLQFDYTPPNDTNVLTPAQLEFEFNQSKLVIEQELGKYVPGFQVIGAAIPGQPEGIAVSEELRKYLSYVTGGYASVGAGYPGAFGFMFPEDDYVYFAPNMSFDFSLIGFRQLTAQQAEAVWAQEYAEIINKAAQPIVLFPWHDYGPTLAEPGYTKEMFTNFIARAYNDNTEFVTFADLHQRIKTFEQSQLFINNAGNTITARVASNDVGKFSLNVSNNQSIQSVNNWYAYDRDTVFLPKNGGEFTINLGATPDDVTRITNLPMRAELLSLTGNGTDLEFTFVGEGEVVLDLKAANGRNYSIEGASSWTLNGEILRMRFNTVKQHTGRVSLSPTVASPLSVANPIADVAVDEDAANTVIDLSNVFSDGSSPPAAIEKTIFANSNSDLVAATIADNNLVLDYQPDRFGTAEITIRGTSNGSIVDDTFIVTVNPVDDAPIVANPIADVSANQDAPNTSIDLSNVFTDIDNDPAAIAKTVLTNTNPSLVTAAIANNTLTLDYQPNRFGTSNITIRGTSGGKTVDDTFSVTVNPVGKVINGTASNNSLSGTAGRDIIYGLGGNDTLAGNGGDDVLFGGAGNDSLQGGGGRDVLIGVDPSQSTAGRGEIDILRGNQGSDRFVLGEWDRVYYDDGNDGDRGLADYARIVDFSATQGDTIQLRGNASNYNLSASPSGLPSGTAIFLKTSGQDELIGIVQGVSNLNLNSSAFSFV</sequence>
<dbReference type="InterPro" id="IPR001343">
    <property type="entry name" value="Hemolysn_Ca-bd"/>
</dbReference>
<dbReference type="Gene3D" id="2.150.10.10">
    <property type="entry name" value="Serralysin-like metalloprotease, C-terminal"/>
    <property type="match status" value="1"/>
</dbReference>
<dbReference type="Proteomes" id="UP000186868">
    <property type="component" value="Unassembled WGS sequence"/>
</dbReference>
<dbReference type="PROSITE" id="PS00330">
    <property type="entry name" value="HEMOLYSIN_CALCIUM"/>
    <property type="match status" value="2"/>
</dbReference>
<proteinExistence type="predicted"/>
<dbReference type="GO" id="GO:0005509">
    <property type="term" value="F:calcium ion binding"/>
    <property type="evidence" value="ECO:0007669"/>
    <property type="project" value="InterPro"/>
</dbReference>
<dbReference type="STRING" id="1921803.NIES593_04905"/>
<dbReference type="OrthoDB" id="436909at2"/>
<keyword evidence="2" id="KW-1185">Reference proteome</keyword>
<dbReference type="Pfam" id="PF00353">
    <property type="entry name" value="HemolysinCabind"/>
    <property type="match status" value="1"/>
</dbReference>
<dbReference type="GO" id="GO:0005975">
    <property type="term" value="P:carbohydrate metabolic process"/>
    <property type="evidence" value="ECO:0007669"/>
    <property type="project" value="InterPro"/>
</dbReference>
<organism evidence="1 2">
    <name type="scientific">Hydrococcus rivularis NIES-593</name>
    <dbReference type="NCBI Taxonomy" id="1921803"/>
    <lineage>
        <taxon>Bacteria</taxon>
        <taxon>Bacillati</taxon>
        <taxon>Cyanobacteriota</taxon>
        <taxon>Cyanophyceae</taxon>
        <taxon>Pleurocapsales</taxon>
        <taxon>Hydrococcaceae</taxon>
        <taxon>Hydrococcus</taxon>
    </lineage>
</organism>
<comment type="caution">
    <text evidence="1">The sequence shown here is derived from an EMBL/GenBank/DDBJ whole genome shotgun (WGS) entry which is preliminary data.</text>
</comment>
<dbReference type="InterPro" id="IPR018511">
    <property type="entry name" value="Hemolysin-typ_Ca-bd_CS"/>
</dbReference>
<name>A0A1U7HPZ6_9CYAN</name>
<dbReference type="RefSeq" id="WP_073598513.1">
    <property type="nucleotide sequence ID" value="NZ_MRCB01000003.1"/>
</dbReference>
<protein>
    <submittedName>
        <fullName evidence="1">Polysaccharide deacetylase</fullName>
    </submittedName>
</protein>
<dbReference type="InterPro" id="IPR011049">
    <property type="entry name" value="Serralysin-like_metalloprot_C"/>
</dbReference>
<dbReference type="Gene3D" id="3.20.20.370">
    <property type="entry name" value="Glycoside hydrolase/deacetylase"/>
    <property type="match status" value="1"/>
</dbReference>
<gene>
    <name evidence="1" type="ORF">NIES593_04905</name>
</gene>
<dbReference type="PRINTS" id="PR00313">
    <property type="entry name" value="CABNDNGRPT"/>
</dbReference>
<reference evidence="1 2" key="1">
    <citation type="submission" date="2016-11" db="EMBL/GenBank/DDBJ databases">
        <title>Draft Genome Sequences of Nine Cyanobacterial Strains from Diverse Habitats.</title>
        <authorList>
            <person name="Zhu T."/>
            <person name="Hou S."/>
            <person name="Lu X."/>
            <person name="Hess W.R."/>
        </authorList>
    </citation>
    <scope>NUCLEOTIDE SEQUENCE [LARGE SCALE GENOMIC DNA]</scope>
    <source>
        <strain evidence="1 2">NIES-593</strain>
    </source>
</reference>
<accession>A0A1U7HPZ6</accession>
<dbReference type="EMBL" id="MRCB01000003">
    <property type="protein sequence ID" value="OKH25673.1"/>
    <property type="molecule type" value="Genomic_DNA"/>
</dbReference>